<evidence type="ECO:0000256" key="1">
    <source>
        <dbReference type="SAM" id="Phobius"/>
    </source>
</evidence>
<dbReference type="Pfam" id="PF12669">
    <property type="entry name" value="FeoB_associated"/>
    <property type="match status" value="1"/>
</dbReference>
<dbReference type="STRING" id="36847.CLNEO_22180"/>
<dbReference type="AlphaFoldDB" id="A0A136WCR3"/>
<gene>
    <name evidence="2" type="ORF">CLNEO_22180</name>
</gene>
<protein>
    <submittedName>
        <fullName evidence="2">Virus attachment protein p12 family protein</fullName>
    </submittedName>
</protein>
<evidence type="ECO:0000313" key="2">
    <source>
        <dbReference type="EMBL" id="KXL52284.1"/>
    </source>
</evidence>
<proteinExistence type="predicted"/>
<evidence type="ECO:0000313" key="3">
    <source>
        <dbReference type="Proteomes" id="UP000070539"/>
    </source>
</evidence>
<dbReference type="RefSeq" id="WP_083531987.1">
    <property type="nucleotide sequence ID" value="NZ_LRVM01000008.1"/>
</dbReference>
<sequence length="44" mass="4539">MTPGTIVVGLVLIGIVVAIVWHLRKEKGCGCGGDCSSCSHCDHS</sequence>
<keyword evidence="1" id="KW-0812">Transmembrane</keyword>
<organism evidence="2 3">
    <name type="scientific">Anaerotignum neopropionicum</name>
    <dbReference type="NCBI Taxonomy" id="36847"/>
    <lineage>
        <taxon>Bacteria</taxon>
        <taxon>Bacillati</taxon>
        <taxon>Bacillota</taxon>
        <taxon>Clostridia</taxon>
        <taxon>Lachnospirales</taxon>
        <taxon>Anaerotignaceae</taxon>
        <taxon>Anaerotignum</taxon>
    </lineage>
</organism>
<comment type="caution">
    <text evidence="2">The sequence shown here is derived from an EMBL/GenBank/DDBJ whole genome shotgun (WGS) entry which is preliminary data.</text>
</comment>
<dbReference type="Proteomes" id="UP000070539">
    <property type="component" value="Unassembled WGS sequence"/>
</dbReference>
<accession>A0A136WCR3</accession>
<keyword evidence="3" id="KW-1185">Reference proteome</keyword>
<keyword evidence="1" id="KW-1133">Transmembrane helix</keyword>
<keyword evidence="1" id="KW-0472">Membrane</keyword>
<name>A0A136WCR3_9FIRM</name>
<dbReference type="EMBL" id="LRVM01000008">
    <property type="protein sequence ID" value="KXL52284.1"/>
    <property type="molecule type" value="Genomic_DNA"/>
</dbReference>
<reference evidence="2 3" key="1">
    <citation type="submission" date="2016-01" db="EMBL/GenBank/DDBJ databases">
        <title>Genome sequence of Clostridium neopropionicum X4, DSM-3847.</title>
        <authorList>
            <person name="Poehlein A."/>
            <person name="Beck M.H."/>
            <person name="Bengelsdorf F.R."/>
            <person name="Daniel R."/>
            <person name="Duerre P."/>
        </authorList>
    </citation>
    <scope>NUCLEOTIDE SEQUENCE [LARGE SCALE GENOMIC DNA]</scope>
    <source>
        <strain evidence="2 3">DSM-3847</strain>
    </source>
</reference>
<feature type="transmembrane region" description="Helical" evidence="1">
    <location>
        <begin position="6"/>
        <end position="23"/>
    </location>
</feature>